<gene>
    <name evidence="9" type="ORF">P8A18_27935</name>
</gene>
<evidence type="ECO:0000259" key="8">
    <source>
        <dbReference type="PROSITE" id="PS51918"/>
    </source>
</evidence>
<dbReference type="Proteomes" id="UP001239522">
    <property type="component" value="Chromosome"/>
</dbReference>
<dbReference type="PANTHER" id="PTHR43409:SF7">
    <property type="entry name" value="BLL1977 PROTEIN"/>
    <property type="match status" value="1"/>
</dbReference>
<dbReference type="SFLD" id="SFLDS00029">
    <property type="entry name" value="Radical_SAM"/>
    <property type="match status" value="1"/>
</dbReference>
<dbReference type="PROSITE" id="PS51332">
    <property type="entry name" value="B12_BINDING"/>
    <property type="match status" value="1"/>
</dbReference>
<dbReference type="SFLD" id="SFLDG01082">
    <property type="entry name" value="B12-binding_domain_containing"/>
    <property type="match status" value="1"/>
</dbReference>
<dbReference type="InterPro" id="IPR006638">
    <property type="entry name" value="Elp3/MiaA/NifB-like_rSAM"/>
</dbReference>
<dbReference type="PROSITE" id="PS51918">
    <property type="entry name" value="RADICAL_SAM"/>
    <property type="match status" value="1"/>
</dbReference>
<dbReference type="RefSeq" id="WP_306058866.1">
    <property type="nucleotide sequence ID" value="NZ_CP120997.1"/>
</dbReference>
<accession>A0ABY9HR37</accession>
<feature type="region of interest" description="Disordered" evidence="6">
    <location>
        <begin position="1"/>
        <end position="24"/>
    </location>
</feature>
<keyword evidence="2" id="KW-0949">S-adenosyl-L-methionine</keyword>
<evidence type="ECO:0000256" key="6">
    <source>
        <dbReference type="SAM" id="MobiDB-lite"/>
    </source>
</evidence>
<reference evidence="9 10" key="1">
    <citation type="submission" date="2023-03" db="EMBL/GenBank/DDBJ databases">
        <title>Isolation and description of six Streptomyces strains from soil environments, able to metabolize different microbial glucans.</title>
        <authorList>
            <person name="Widen T."/>
            <person name="Larsbrink J."/>
        </authorList>
    </citation>
    <scope>NUCLEOTIDE SEQUENCE [LARGE SCALE GENOMIC DNA]</scope>
    <source>
        <strain evidence="9 10">Mut1</strain>
    </source>
</reference>
<dbReference type="SMART" id="SM00729">
    <property type="entry name" value="Elp3"/>
    <property type="match status" value="1"/>
</dbReference>
<proteinExistence type="predicted"/>
<dbReference type="InterPro" id="IPR007197">
    <property type="entry name" value="rSAM"/>
</dbReference>
<evidence type="ECO:0000256" key="3">
    <source>
        <dbReference type="ARBA" id="ARBA00022723"/>
    </source>
</evidence>
<evidence type="ECO:0000256" key="2">
    <source>
        <dbReference type="ARBA" id="ARBA00022691"/>
    </source>
</evidence>
<evidence type="ECO:0000256" key="4">
    <source>
        <dbReference type="ARBA" id="ARBA00023004"/>
    </source>
</evidence>
<keyword evidence="10" id="KW-1185">Reference proteome</keyword>
<feature type="domain" description="B12-binding" evidence="7">
    <location>
        <begin position="204"/>
        <end position="301"/>
    </location>
</feature>
<dbReference type="PANTHER" id="PTHR43409">
    <property type="entry name" value="ANAEROBIC MAGNESIUM-PROTOPORPHYRIN IX MONOMETHYL ESTER CYCLASE-RELATED"/>
    <property type="match status" value="1"/>
</dbReference>
<protein>
    <submittedName>
        <fullName evidence="9">Radical SAM protein</fullName>
    </submittedName>
</protein>
<comment type="cofactor">
    <cofactor evidence="1">
        <name>[4Fe-4S] cluster</name>
        <dbReference type="ChEBI" id="CHEBI:49883"/>
    </cofactor>
</comment>
<dbReference type="InterPro" id="IPR051198">
    <property type="entry name" value="BchE-like"/>
</dbReference>
<evidence type="ECO:0000256" key="5">
    <source>
        <dbReference type="ARBA" id="ARBA00023014"/>
    </source>
</evidence>
<dbReference type="InterPro" id="IPR058240">
    <property type="entry name" value="rSAM_sf"/>
</dbReference>
<evidence type="ECO:0000313" key="10">
    <source>
        <dbReference type="Proteomes" id="UP001239522"/>
    </source>
</evidence>
<sequence length="733" mass="79865">MSVFVPLGMPRFEGEPDHGPRPGRGTVNTAYLLVNPPVTDPTTAYHSIPYLVGAARAAGHTEYACVDANLDAFTHLADPLRFGATLAAARSLRAEIEARSAAPRRHDEIRYRQALAAEGLTATSARDAIRVFQDPDLFYHPPTYAQAVAVTSRWWELIALEMPPGAADGFSMRVKSAVNLCSTADLSDPEVPAAVARPFEGYFADEFVPRLRERPWAVVGLSVNYTSQLPVALRMARLIRTALPDTVIVFGGTEVGDVVKYASDPAAAWRVFQDADLIVPGEGETALIGILDAVGNGAVRGGDAFEGIGGVMTRKRPDPVIAYGSVDTLDSPAYDVWDWDRYWAPEPVILYSPTRGCYWNKCTFCDYGLNTDRPTSPSRERPVAAVLEDLREVSRYGRTLYFAVDAMSPRYLRTLAAALAESSLDLRWSAELRLERTFPKRAVGELLAASGCVAVSFGYESGSQRVLDLIDKGVKIDAVPDVLAELARNGIAAQMMGFTGFPTETRDEALATYEFLQDHEKLWTTAGIGLFALTPGSIVAKDPGRFGIDLLPTSASDDIRRYVPWRDRTSGEVHWPESEDPRVPREHSAGFRRTSFDRPFVGGIDAAHTLLYHARFGRGLMPEAPEGPGRDEEPRVRLVEEPVVTIPFASIEGLTGVDDLMAQVSRRSREHLDTTSGGYGEWLDGTGTARPGSCGVLVLAHGDLVEVPAGVDFTADNALTRALRLMLATQVRA</sequence>
<name>A0ABY9HR37_9ACTN</name>
<keyword evidence="3" id="KW-0479">Metal-binding</keyword>
<dbReference type="Pfam" id="PF04055">
    <property type="entry name" value="Radical_SAM"/>
    <property type="match status" value="1"/>
</dbReference>
<organism evidence="9 10">
    <name type="scientific">Streptomyces castrisilvae</name>
    <dbReference type="NCBI Taxonomy" id="3033811"/>
    <lineage>
        <taxon>Bacteria</taxon>
        <taxon>Bacillati</taxon>
        <taxon>Actinomycetota</taxon>
        <taxon>Actinomycetes</taxon>
        <taxon>Kitasatosporales</taxon>
        <taxon>Streptomycetaceae</taxon>
        <taxon>Streptomyces</taxon>
    </lineage>
</organism>
<evidence type="ECO:0000259" key="7">
    <source>
        <dbReference type="PROSITE" id="PS51332"/>
    </source>
</evidence>
<evidence type="ECO:0000256" key="1">
    <source>
        <dbReference type="ARBA" id="ARBA00001966"/>
    </source>
</evidence>
<keyword evidence="5" id="KW-0411">Iron-sulfur</keyword>
<evidence type="ECO:0000313" key="9">
    <source>
        <dbReference type="EMBL" id="WLQ37028.1"/>
    </source>
</evidence>
<dbReference type="InterPro" id="IPR023404">
    <property type="entry name" value="rSAM_horseshoe"/>
</dbReference>
<dbReference type="SUPFAM" id="SSF52242">
    <property type="entry name" value="Cobalamin (vitamin B12)-binding domain"/>
    <property type="match status" value="1"/>
</dbReference>
<dbReference type="InterPro" id="IPR006158">
    <property type="entry name" value="Cobalamin-bd"/>
</dbReference>
<dbReference type="Gene3D" id="3.80.30.20">
    <property type="entry name" value="tm_1862 like domain"/>
    <property type="match status" value="1"/>
</dbReference>
<dbReference type="SUPFAM" id="SSF102114">
    <property type="entry name" value="Radical SAM enzymes"/>
    <property type="match status" value="1"/>
</dbReference>
<dbReference type="Gene3D" id="3.40.50.280">
    <property type="entry name" value="Cobalamin-binding domain"/>
    <property type="match status" value="1"/>
</dbReference>
<dbReference type="InterPro" id="IPR036724">
    <property type="entry name" value="Cobalamin-bd_sf"/>
</dbReference>
<keyword evidence="4" id="KW-0408">Iron</keyword>
<feature type="domain" description="Radical SAM core" evidence="8">
    <location>
        <begin position="343"/>
        <end position="572"/>
    </location>
</feature>
<dbReference type="EMBL" id="CP120997">
    <property type="protein sequence ID" value="WLQ37028.1"/>
    <property type="molecule type" value="Genomic_DNA"/>
</dbReference>